<dbReference type="Pfam" id="PF00561">
    <property type="entry name" value="Abhydrolase_1"/>
    <property type="match status" value="1"/>
</dbReference>
<dbReference type="EMBL" id="GIKN01004241">
    <property type="protein sequence ID" value="NIE46514.1"/>
    <property type="molecule type" value="Transcribed_RNA"/>
</dbReference>
<dbReference type="VEuPathDB" id="VectorBase:LOC119167612"/>
<dbReference type="PRINTS" id="PR00412">
    <property type="entry name" value="EPOXHYDRLASE"/>
</dbReference>
<dbReference type="InterPro" id="IPR000639">
    <property type="entry name" value="Epox_hydrolase-like"/>
</dbReference>
<dbReference type="Gene3D" id="3.40.50.1820">
    <property type="entry name" value="alpha/beta hydrolase"/>
    <property type="match status" value="1"/>
</dbReference>
<dbReference type="OrthoDB" id="408373at2759"/>
<keyword evidence="3" id="KW-1133">Transmembrane helix</keyword>
<sequence>MLPPIIGPAVFLAIATAMGIWMTAYVKIQIFLHTESILVPKNRTVPNDFYNETYGNHSNVTIGNITFHYVTKGCKEDGNRTTLLFLHGFLDYWYIWNRVIPKLGEEFCVIAPDLRGYGNTTRPNDTADYLMTKLIGDVKGLVEYFSPNKSKKVVLVGHDWGGMISFCFATMHEELISKMVILNGMHPRAFIKQLFRSVKQMRMSWYQLPFRRPVIPEQYLELNDFAFFNKVHKAFTEDEKEAHKYVYAQPGALTGTINYYRAFNNNSNQLSEILYRKINVTTLILWGQHDQFIMTPVARFNQEWLNNSAAIYFHGAGHFPQRECPDNVIKRIRELSPMAACLRT</sequence>
<keyword evidence="3" id="KW-0472">Membrane</keyword>
<comment type="similarity">
    <text evidence="2">Belongs to the AB hydrolase superfamily. Epoxide hydrolase family.</text>
</comment>
<dbReference type="GO" id="GO:0004301">
    <property type="term" value="F:epoxide hydrolase activity"/>
    <property type="evidence" value="ECO:0007669"/>
    <property type="project" value="UniProtKB-ARBA"/>
</dbReference>
<dbReference type="PANTHER" id="PTHR43329">
    <property type="entry name" value="EPOXIDE HYDROLASE"/>
    <property type="match status" value="1"/>
</dbReference>
<evidence type="ECO:0000313" key="5">
    <source>
        <dbReference type="EMBL" id="NIE46514.1"/>
    </source>
</evidence>
<dbReference type="PRINTS" id="PR00111">
    <property type="entry name" value="ABHYDROLASE"/>
</dbReference>
<feature type="transmembrane region" description="Helical" evidence="3">
    <location>
        <begin position="6"/>
        <end position="26"/>
    </location>
</feature>
<dbReference type="SUPFAM" id="SSF53474">
    <property type="entry name" value="alpha/beta-Hydrolases"/>
    <property type="match status" value="1"/>
</dbReference>
<organism evidence="5">
    <name type="scientific">Rhipicephalus microplus</name>
    <name type="common">Cattle tick</name>
    <name type="synonym">Boophilus microplus</name>
    <dbReference type="NCBI Taxonomy" id="6941"/>
    <lineage>
        <taxon>Eukaryota</taxon>
        <taxon>Metazoa</taxon>
        <taxon>Ecdysozoa</taxon>
        <taxon>Arthropoda</taxon>
        <taxon>Chelicerata</taxon>
        <taxon>Arachnida</taxon>
        <taxon>Acari</taxon>
        <taxon>Parasitiformes</taxon>
        <taxon>Ixodida</taxon>
        <taxon>Ixodoidea</taxon>
        <taxon>Ixodidae</taxon>
        <taxon>Rhipicephalinae</taxon>
        <taxon>Rhipicephalus</taxon>
        <taxon>Boophilus</taxon>
    </lineage>
</organism>
<dbReference type="AlphaFoldDB" id="A0A6G5A6B9"/>
<feature type="domain" description="AB hydrolase-1" evidence="4">
    <location>
        <begin position="82"/>
        <end position="321"/>
    </location>
</feature>
<reference evidence="5" key="1">
    <citation type="submission" date="2020-03" db="EMBL/GenBank/DDBJ databases">
        <title>A transcriptome and proteome of the tick Rhipicephalus microplus shaped by the genetic composition of its hosts and developmental stage.</title>
        <authorList>
            <person name="Garcia G.R."/>
            <person name="Ribeiro J.M.C."/>
            <person name="Maruyama S.R."/>
            <person name="Gardinasse L.G."/>
            <person name="Nelson K."/>
            <person name="Ferreira B.R."/>
            <person name="Andrade T.G."/>
            <person name="Santos I.K.F.M."/>
        </authorList>
    </citation>
    <scope>NUCLEOTIDE SEQUENCE</scope>
    <source>
        <strain evidence="5">NSGR</strain>
        <tissue evidence="5">Salivary glands</tissue>
    </source>
</reference>
<protein>
    <submittedName>
        <fullName evidence="5">Putative soluble epoxide hydrolase</fullName>
    </submittedName>
</protein>
<evidence type="ECO:0000259" key="4">
    <source>
        <dbReference type="Pfam" id="PF00561"/>
    </source>
</evidence>
<evidence type="ECO:0000256" key="2">
    <source>
        <dbReference type="ARBA" id="ARBA00038334"/>
    </source>
</evidence>
<keyword evidence="1 5" id="KW-0378">Hydrolase</keyword>
<keyword evidence="3" id="KW-0812">Transmembrane</keyword>
<evidence type="ECO:0000256" key="3">
    <source>
        <dbReference type="SAM" id="Phobius"/>
    </source>
</evidence>
<dbReference type="InterPro" id="IPR029058">
    <property type="entry name" value="AB_hydrolase_fold"/>
</dbReference>
<accession>A0A6G5A6B9</accession>
<name>A0A6G5A6B9_RHIMP</name>
<dbReference type="InterPro" id="IPR000073">
    <property type="entry name" value="AB_hydrolase_1"/>
</dbReference>
<evidence type="ECO:0000256" key="1">
    <source>
        <dbReference type="ARBA" id="ARBA00022801"/>
    </source>
</evidence>
<proteinExistence type="inferred from homology"/>